<dbReference type="Pfam" id="PF02154">
    <property type="entry name" value="FliM"/>
    <property type="match status" value="1"/>
</dbReference>
<feature type="non-terminal residue" evidence="3">
    <location>
        <position position="171"/>
    </location>
</feature>
<evidence type="ECO:0000256" key="2">
    <source>
        <dbReference type="SAM" id="MobiDB-lite"/>
    </source>
</evidence>
<dbReference type="SUPFAM" id="SSF103039">
    <property type="entry name" value="CheC-like"/>
    <property type="match status" value="1"/>
</dbReference>
<accession>A0A382T4J2</accession>
<organism evidence="3">
    <name type="scientific">marine metagenome</name>
    <dbReference type="NCBI Taxonomy" id="408172"/>
    <lineage>
        <taxon>unclassified sequences</taxon>
        <taxon>metagenomes</taxon>
        <taxon>ecological metagenomes</taxon>
    </lineage>
</organism>
<dbReference type="InterPro" id="IPR001689">
    <property type="entry name" value="Flag_FliM"/>
</dbReference>
<keyword evidence="1" id="KW-0145">Chemotaxis</keyword>
<dbReference type="GO" id="GO:0003774">
    <property type="term" value="F:cytoskeletal motor activity"/>
    <property type="evidence" value="ECO:0007669"/>
    <property type="project" value="InterPro"/>
</dbReference>
<evidence type="ECO:0000313" key="3">
    <source>
        <dbReference type="EMBL" id="SVD16201.1"/>
    </source>
</evidence>
<gene>
    <name evidence="3" type="ORF">METZ01_LOCUS369055</name>
</gene>
<dbReference type="GO" id="GO:0009425">
    <property type="term" value="C:bacterial-type flagellum basal body"/>
    <property type="evidence" value="ECO:0007669"/>
    <property type="project" value="InterPro"/>
</dbReference>
<evidence type="ECO:0008006" key="4">
    <source>
        <dbReference type="Google" id="ProtNLM"/>
    </source>
</evidence>
<reference evidence="3" key="1">
    <citation type="submission" date="2018-05" db="EMBL/GenBank/DDBJ databases">
        <authorList>
            <person name="Lanie J.A."/>
            <person name="Ng W.-L."/>
            <person name="Kazmierczak K.M."/>
            <person name="Andrzejewski T.M."/>
            <person name="Davidsen T.M."/>
            <person name="Wayne K.J."/>
            <person name="Tettelin H."/>
            <person name="Glass J.I."/>
            <person name="Rusch D."/>
            <person name="Podicherti R."/>
            <person name="Tsui H.-C.T."/>
            <person name="Winkler M.E."/>
        </authorList>
    </citation>
    <scope>NUCLEOTIDE SEQUENCE</scope>
</reference>
<name>A0A382T4J2_9ZZZZ</name>
<proteinExistence type="predicted"/>
<dbReference type="Gene3D" id="3.40.1550.10">
    <property type="entry name" value="CheC-like"/>
    <property type="match status" value="1"/>
</dbReference>
<dbReference type="GO" id="GO:0071973">
    <property type="term" value="P:bacterial-type flagellum-dependent cell motility"/>
    <property type="evidence" value="ECO:0007669"/>
    <property type="project" value="InterPro"/>
</dbReference>
<dbReference type="InterPro" id="IPR028976">
    <property type="entry name" value="CheC-like_sf"/>
</dbReference>
<feature type="region of interest" description="Disordered" evidence="2">
    <location>
        <begin position="24"/>
        <end position="53"/>
    </location>
</feature>
<sequence>MSWRSDPDSEVRLFRDMTSPVGGAPKTLLGFADDPMAEEGMDAPEGGSPEESIRVHRPEGVQEDVPASVIREFTVGKQAALSSTEVHRFKQHNDKLIRSLGARLSLFLRTELMMEQVSLEVVDLAKYVQQFPGERHMMLFKIQPFEAIGALDISKPLALTIADRMLGGKGF</sequence>
<dbReference type="EMBL" id="UINC01133334">
    <property type="protein sequence ID" value="SVD16201.1"/>
    <property type="molecule type" value="Genomic_DNA"/>
</dbReference>
<evidence type="ECO:0000256" key="1">
    <source>
        <dbReference type="ARBA" id="ARBA00022500"/>
    </source>
</evidence>
<dbReference type="AlphaFoldDB" id="A0A382T4J2"/>
<protein>
    <recommendedName>
        <fullName evidence="4">Flagellar motor switch protein FliM</fullName>
    </recommendedName>
</protein>
<dbReference type="GO" id="GO:0006935">
    <property type="term" value="P:chemotaxis"/>
    <property type="evidence" value="ECO:0007669"/>
    <property type="project" value="UniProtKB-KW"/>
</dbReference>